<dbReference type="RefSeq" id="XP_025426592.1">
    <property type="nucleotide sequence ID" value="XM_025572991.1"/>
</dbReference>
<dbReference type="PANTHER" id="PTHR43433:SF10">
    <property type="entry name" value="AB HYDROLASE-1 DOMAIN-CONTAINING PROTEIN"/>
    <property type="match status" value="1"/>
</dbReference>
<feature type="region of interest" description="Disordered" evidence="1">
    <location>
        <begin position="141"/>
        <end position="170"/>
    </location>
</feature>
<keyword evidence="3" id="KW-0378">Hydrolase</keyword>
<proteinExistence type="predicted"/>
<evidence type="ECO:0000256" key="1">
    <source>
        <dbReference type="SAM" id="MobiDB-lite"/>
    </source>
</evidence>
<feature type="region of interest" description="Disordered" evidence="1">
    <location>
        <begin position="1"/>
        <end position="49"/>
    </location>
</feature>
<sequence>MSAMDRAEHSSTSQVDAPFQSSASLDNRRKSIPSRALAASPSPAFDPASPEVISSLLSSLSTISIPLQTHFDSVPRIDTKTDPGSPAYLAPEQHRIPDQRPLSAHELGLSLGAFQPPVETSQGPFLHPDDAAVAPIIRMARAPPPPKSKAALDTPLSPGRPTSRGSFTSSKAAYEDSAFGMITAEPGPRLSTANSAASTGSKKSLKHQLSILKRTSREFSSEKERQVDRLRKTYSFNDGLRHNIPRNRASARSLYSMVDVVEEGRTSPNRSATETATHSSLGEPSSKERHSLQGAQESTPITPGGIGSGRIIPARESSLRHTLSLSPKHRRSSTRHSRFSSTSSTDMKVDSAVSGVGCDSDQVTKRIQELKDQQQKIKTELELDGASLTSLKEPIAVPAQQSASTGFDGTADSQQMGQKSRFSFDESAPAPAVSTGKSRSTTRISPPFPSRSSTASIHSFDKFDSSEKSPYKYTPEPPSPFRHQRSPSSASSPTGYFAVEERPSSADSIDLAVQDYVTAAKLTQRVTHPTSGRTIAFSEVGDPNGHVVLCCLGMGLTRYLMAFYDELARSLKLRLVTLDRPGVGESAPYMNEPATPLSWPDDVAIVCNHLRVTKFSIMAHSAGAIYALATALRIPQHVRGRIHLLAPWIPPSQLSSFGSLKAPVPTHAVPYTQRILRALPTSILKVANSSFMSAASASLTSSLPKSPRRAKRKAMQRDILSSAVIELSKPQQLPGKIHQQGGLKSFEDKKPTPIVVGAGHPIDEHLSNQAALAASQDRERQVDYDNRLTHRIWELATTNANPAVDLLVCLERRQPIGFRYVDITRNVVIHHGSRDTRVPVDNVKWLGKTMRRCEVRVLEGEGHGLMASATVMGNVLMEIAKEWEDWMIVVQGKRKGTIGPRSGIAVQA</sequence>
<feature type="compositionally biased region" description="Low complexity" evidence="1">
    <location>
        <begin position="33"/>
        <end position="49"/>
    </location>
</feature>
<dbReference type="OrthoDB" id="435520at2759"/>
<dbReference type="GO" id="GO:0016787">
    <property type="term" value="F:hydrolase activity"/>
    <property type="evidence" value="ECO:0007669"/>
    <property type="project" value="UniProtKB-KW"/>
</dbReference>
<organism evidence="3 4">
    <name type="scientific">Aspergillus saccharolyticus JOP 1030-1</name>
    <dbReference type="NCBI Taxonomy" id="1450539"/>
    <lineage>
        <taxon>Eukaryota</taxon>
        <taxon>Fungi</taxon>
        <taxon>Dikarya</taxon>
        <taxon>Ascomycota</taxon>
        <taxon>Pezizomycotina</taxon>
        <taxon>Eurotiomycetes</taxon>
        <taxon>Eurotiomycetidae</taxon>
        <taxon>Eurotiales</taxon>
        <taxon>Aspergillaceae</taxon>
        <taxon>Aspergillus</taxon>
        <taxon>Aspergillus subgen. Circumdati</taxon>
    </lineage>
</organism>
<feature type="region of interest" description="Disordered" evidence="1">
    <location>
        <begin position="399"/>
        <end position="496"/>
    </location>
</feature>
<dbReference type="PANTHER" id="PTHR43433">
    <property type="entry name" value="HYDROLASE, ALPHA/BETA FOLD FAMILY PROTEIN"/>
    <property type="match status" value="1"/>
</dbReference>
<evidence type="ECO:0000259" key="2">
    <source>
        <dbReference type="Pfam" id="PF00561"/>
    </source>
</evidence>
<dbReference type="InterPro" id="IPR029058">
    <property type="entry name" value="AB_hydrolase_fold"/>
</dbReference>
<dbReference type="SUPFAM" id="SSF53474">
    <property type="entry name" value="alpha/beta-Hydrolases"/>
    <property type="match status" value="1"/>
</dbReference>
<dbReference type="InterPro" id="IPR050471">
    <property type="entry name" value="AB_hydrolase"/>
</dbReference>
<feature type="compositionally biased region" description="Polar residues" evidence="1">
    <location>
        <begin position="191"/>
        <end position="202"/>
    </location>
</feature>
<dbReference type="AlphaFoldDB" id="A0A318ZAW3"/>
<feature type="compositionally biased region" description="Polar residues" evidence="1">
    <location>
        <begin position="399"/>
        <end position="421"/>
    </location>
</feature>
<gene>
    <name evidence="3" type="ORF">BP01DRAFT_329571</name>
</gene>
<accession>A0A318ZAW3</accession>
<feature type="domain" description="AB hydrolase-1" evidence="2">
    <location>
        <begin position="547"/>
        <end position="654"/>
    </location>
</feature>
<dbReference type="InterPro" id="IPR000073">
    <property type="entry name" value="AB_hydrolase_1"/>
</dbReference>
<dbReference type="Proteomes" id="UP000248349">
    <property type="component" value="Unassembled WGS sequence"/>
</dbReference>
<dbReference type="STRING" id="1450539.A0A318ZAW3"/>
<feature type="region of interest" description="Disordered" evidence="1">
    <location>
        <begin position="262"/>
        <end position="357"/>
    </location>
</feature>
<evidence type="ECO:0000313" key="4">
    <source>
        <dbReference type="Proteomes" id="UP000248349"/>
    </source>
</evidence>
<feature type="compositionally biased region" description="Polar residues" evidence="1">
    <location>
        <begin position="435"/>
        <end position="457"/>
    </location>
</feature>
<dbReference type="EMBL" id="KZ821281">
    <property type="protein sequence ID" value="PYH40610.1"/>
    <property type="molecule type" value="Genomic_DNA"/>
</dbReference>
<feature type="compositionally biased region" description="Basic and acidic residues" evidence="1">
    <location>
        <begin position="459"/>
        <end position="470"/>
    </location>
</feature>
<feature type="compositionally biased region" description="Basic residues" evidence="1">
    <location>
        <begin position="327"/>
        <end position="338"/>
    </location>
</feature>
<reference evidence="3 4" key="1">
    <citation type="submission" date="2016-12" db="EMBL/GenBank/DDBJ databases">
        <title>The genomes of Aspergillus section Nigri reveals drivers in fungal speciation.</title>
        <authorList>
            <consortium name="DOE Joint Genome Institute"/>
            <person name="Vesth T.C."/>
            <person name="Nybo J."/>
            <person name="Theobald S."/>
            <person name="Brandl J."/>
            <person name="Frisvad J.C."/>
            <person name="Nielsen K.F."/>
            <person name="Lyhne E.K."/>
            <person name="Kogle M.E."/>
            <person name="Kuo A."/>
            <person name="Riley R."/>
            <person name="Clum A."/>
            <person name="Nolan M."/>
            <person name="Lipzen A."/>
            <person name="Salamov A."/>
            <person name="Henrissat B."/>
            <person name="Wiebenga A."/>
            <person name="De Vries R.P."/>
            <person name="Grigoriev I.V."/>
            <person name="Mortensen U.H."/>
            <person name="Andersen M.R."/>
            <person name="Baker S.E."/>
        </authorList>
    </citation>
    <scope>NUCLEOTIDE SEQUENCE [LARGE SCALE GENOMIC DNA]</scope>
    <source>
        <strain evidence="3 4">JOP 1030-1</strain>
    </source>
</reference>
<evidence type="ECO:0000313" key="3">
    <source>
        <dbReference type="EMBL" id="PYH40610.1"/>
    </source>
</evidence>
<feature type="compositionally biased region" description="Polar residues" evidence="1">
    <location>
        <begin position="10"/>
        <end position="25"/>
    </location>
</feature>
<keyword evidence="4" id="KW-1185">Reference proteome</keyword>
<dbReference type="Pfam" id="PF00561">
    <property type="entry name" value="Abhydrolase_1"/>
    <property type="match status" value="1"/>
</dbReference>
<dbReference type="Gene3D" id="3.40.50.1820">
    <property type="entry name" value="alpha/beta hydrolase"/>
    <property type="match status" value="1"/>
</dbReference>
<feature type="compositionally biased region" description="Polar residues" evidence="1">
    <location>
        <begin position="266"/>
        <end position="283"/>
    </location>
</feature>
<feature type="region of interest" description="Disordered" evidence="1">
    <location>
        <begin position="183"/>
        <end position="208"/>
    </location>
</feature>
<name>A0A318ZAW3_9EURO</name>
<protein>
    <submittedName>
        <fullName evidence="3">Hydrolase, alpha/beta fold family protein</fullName>
    </submittedName>
</protein>
<dbReference type="GeneID" id="37074219"/>